<name>A0A9P6PPQ3_9FUNG</name>
<feature type="region of interest" description="Disordered" evidence="1">
    <location>
        <begin position="287"/>
        <end position="310"/>
    </location>
</feature>
<evidence type="ECO:0000313" key="2">
    <source>
        <dbReference type="EMBL" id="KAG0251396.1"/>
    </source>
</evidence>
<gene>
    <name evidence="2" type="ORF">BG011_007631</name>
</gene>
<evidence type="ECO:0000313" key="3">
    <source>
        <dbReference type="Proteomes" id="UP000726737"/>
    </source>
</evidence>
<feature type="compositionally biased region" description="Low complexity" evidence="1">
    <location>
        <begin position="339"/>
        <end position="353"/>
    </location>
</feature>
<keyword evidence="3" id="KW-1185">Reference proteome</keyword>
<feature type="region of interest" description="Disordered" evidence="1">
    <location>
        <begin position="338"/>
        <end position="373"/>
    </location>
</feature>
<dbReference type="EMBL" id="JAAAJA010000597">
    <property type="protein sequence ID" value="KAG0251396.1"/>
    <property type="molecule type" value="Genomic_DNA"/>
</dbReference>
<sequence length="472" mass="51661">MRPKERYKFVYVFRGQQVVKDREYSSDEEEFDTQPRLLWPEAHGVDDEDEDRSASDVDADAGPPGPIALGPSVNSPFLDEKAGLGLPESNLDILYPCTPTRPRQRHSLETMDEDDEEVGIHGNKHGERGDNEGYSSDEGDKNNDNIYTNNDRVPATPRHEYTPASAASTPDYQDLYIAPRSKSPVNPFTYVPSPGEEERLEHERQRQRVTSSKNLGLVLRGQKLAMSPTSLEIPSPTTTFGRKILWPSNPERGFGNTSPSAYEVPSPTTTLNHTELWPDLSGKFWAPSQPSYPPPERVSKAPTASKPVEASRPITRQIGAEESQVLYAQLMSAFGGKSAAPSANAAPATDAPACQQSKPTKVGGGGGSSAYGSEDCQSPLVRVCAFIPAKRKSAPSVCSKIGDEDEAVDEEGDAGQMCDALDGHCDTHKPAIGMYYLEEGERGQGFMDRVNKMRVLPSLDWNWHLVDVVQVA</sequence>
<dbReference type="AlphaFoldDB" id="A0A9P6PPQ3"/>
<protein>
    <submittedName>
        <fullName evidence="2">Uncharacterized protein</fullName>
    </submittedName>
</protein>
<proteinExistence type="predicted"/>
<reference evidence="2" key="1">
    <citation type="journal article" date="2020" name="Fungal Divers.">
        <title>Resolving the Mortierellaceae phylogeny through synthesis of multi-gene phylogenetics and phylogenomics.</title>
        <authorList>
            <person name="Vandepol N."/>
            <person name="Liber J."/>
            <person name="Desiro A."/>
            <person name="Na H."/>
            <person name="Kennedy M."/>
            <person name="Barry K."/>
            <person name="Grigoriev I.V."/>
            <person name="Miller A.N."/>
            <person name="O'Donnell K."/>
            <person name="Stajich J.E."/>
            <person name="Bonito G."/>
        </authorList>
    </citation>
    <scope>NUCLEOTIDE SEQUENCE</scope>
    <source>
        <strain evidence="2">KOD948</strain>
    </source>
</reference>
<comment type="caution">
    <text evidence="2">The sequence shown here is derived from an EMBL/GenBank/DDBJ whole genome shotgun (WGS) entry which is preliminary data.</text>
</comment>
<feature type="region of interest" description="Disordered" evidence="1">
    <location>
        <begin position="21"/>
        <end position="169"/>
    </location>
</feature>
<organism evidence="2 3">
    <name type="scientific">Mortierella polycephala</name>
    <dbReference type="NCBI Taxonomy" id="41804"/>
    <lineage>
        <taxon>Eukaryota</taxon>
        <taxon>Fungi</taxon>
        <taxon>Fungi incertae sedis</taxon>
        <taxon>Mucoromycota</taxon>
        <taxon>Mortierellomycotina</taxon>
        <taxon>Mortierellomycetes</taxon>
        <taxon>Mortierellales</taxon>
        <taxon>Mortierellaceae</taxon>
        <taxon>Mortierella</taxon>
    </lineage>
</organism>
<evidence type="ECO:0000256" key="1">
    <source>
        <dbReference type="SAM" id="MobiDB-lite"/>
    </source>
</evidence>
<dbReference type="OrthoDB" id="2395850at2759"/>
<accession>A0A9P6PPQ3</accession>
<dbReference type="Proteomes" id="UP000726737">
    <property type="component" value="Unassembled WGS sequence"/>
</dbReference>